<protein>
    <submittedName>
        <fullName evidence="3">Uncharacterized protein</fullName>
    </submittedName>
</protein>
<dbReference type="AlphaFoldDB" id="W7DVJ4"/>
<sequence>MKKYLVFALSITLLPTVSFAQNRNNALQQISKQRDIADNNCRNNLPNPRAAIGFCKKRDGLQKKLDNMNNRRNNYNYNNNNINNSDRNGDYNNNHHNHHNNHRQNHNN</sequence>
<evidence type="ECO:0000256" key="2">
    <source>
        <dbReference type="SAM" id="SignalP"/>
    </source>
</evidence>
<dbReference type="EMBL" id="ATSX01000001">
    <property type="protein sequence ID" value="EUK19065.1"/>
    <property type="molecule type" value="Genomic_DNA"/>
</dbReference>
<name>W7DVJ4_9PROT</name>
<feature type="signal peptide" evidence="2">
    <location>
        <begin position="1"/>
        <end position="20"/>
    </location>
</feature>
<dbReference type="Proteomes" id="UP000019250">
    <property type="component" value="Unassembled WGS sequence"/>
</dbReference>
<comment type="caution">
    <text evidence="3">The sequence shown here is derived from an EMBL/GenBank/DDBJ whole genome shotgun (WGS) entry which is preliminary data.</text>
</comment>
<accession>W7DVJ4</accession>
<feature type="region of interest" description="Disordered" evidence="1">
    <location>
        <begin position="63"/>
        <end position="108"/>
    </location>
</feature>
<feature type="compositionally biased region" description="Basic residues" evidence="1">
    <location>
        <begin position="95"/>
        <end position="108"/>
    </location>
</feature>
<evidence type="ECO:0000256" key="1">
    <source>
        <dbReference type="SAM" id="MobiDB-lite"/>
    </source>
</evidence>
<organism evidence="3 4">
    <name type="scientific">Commensalibacter papalotli</name>
    <name type="common">ex Servin-Garciduenas et al. 2014</name>
    <dbReference type="NCBI Taxonomy" id="1208583"/>
    <lineage>
        <taxon>Bacteria</taxon>
        <taxon>Pseudomonadati</taxon>
        <taxon>Pseudomonadota</taxon>
        <taxon>Alphaproteobacteria</taxon>
        <taxon>Acetobacterales</taxon>
        <taxon>Acetobacteraceae</taxon>
    </lineage>
</organism>
<proteinExistence type="predicted"/>
<dbReference type="RefSeq" id="WP_034337691.1">
    <property type="nucleotide sequence ID" value="NZ_ATSX01000001.1"/>
</dbReference>
<reference evidence="3 4" key="1">
    <citation type="journal article" date="2014" name="Genome Announc.">
        <title>Draft Genome Sequence of Commensalibacter papalotli MX01, a Symbiont Identified from the Guts of Overwintering Monarch Butterflies.</title>
        <authorList>
            <person name="Servin-Garciduenas L.E."/>
            <person name="Sanchez-Quinto A."/>
            <person name="Martinez-Romero E."/>
        </authorList>
    </citation>
    <scope>NUCLEOTIDE SEQUENCE [LARGE SCALE GENOMIC DNA]</scope>
    <source>
        <strain evidence="4">MX-MONARCH01</strain>
    </source>
</reference>
<dbReference type="OrthoDB" id="9958578at2"/>
<feature type="compositionally biased region" description="Low complexity" evidence="1">
    <location>
        <begin position="67"/>
        <end position="94"/>
    </location>
</feature>
<evidence type="ECO:0000313" key="4">
    <source>
        <dbReference type="Proteomes" id="UP000019250"/>
    </source>
</evidence>
<keyword evidence="4" id="KW-1185">Reference proteome</keyword>
<evidence type="ECO:0000313" key="3">
    <source>
        <dbReference type="EMBL" id="EUK19065.1"/>
    </source>
</evidence>
<feature type="chain" id="PRO_5004893291" evidence="2">
    <location>
        <begin position="21"/>
        <end position="108"/>
    </location>
</feature>
<keyword evidence="2" id="KW-0732">Signal</keyword>
<gene>
    <name evidence="3" type="ORF">COMX_04925</name>
</gene>